<feature type="non-terminal residue" evidence="1">
    <location>
        <position position="72"/>
    </location>
</feature>
<organism evidence="1 2">
    <name type="scientific">Trifolium medium</name>
    <dbReference type="NCBI Taxonomy" id="97028"/>
    <lineage>
        <taxon>Eukaryota</taxon>
        <taxon>Viridiplantae</taxon>
        <taxon>Streptophyta</taxon>
        <taxon>Embryophyta</taxon>
        <taxon>Tracheophyta</taxon>
        <taxon>Spermatophyta</taxon>
        <taxon>Magnoliopsida</taxon>
        <taxon>eudicotyledons</taxon>
        <taxon>Gunneridae</taxon>
        <taxon>Pentapetalae</taxon>
        <taxon>rosids</taxon>
        <taxon>fabids</taxon>
        <taxon>Fabales</taxon>
        <taxon>Fabaceae</taxon>
        <taxon>Papilionoideae</taxon>
        <taxon>50 kb inversion clade</taxon>
        <taxon>NPAAA clade</taxon>
        <taxon>Hologalegina</taxon>
        <taxon>IRL clade</taxon>
        <taxon>Trifolieae</taxon>
        <taxon>Trifolium</taxon>
    </lineage>
</organism>
<dbReference type="EMBL" id="LXQA010750101">
    <property type="protein sequence ID" value="MCI69142.1"/>
    <property type="molecule type" value="Genomic_DNA"/>
</dbReference>
<name>A0A392U6Z4_9FABA</name>
<accession>A0A392U6Z4</accession>
<comment type="caution">
    <text evidence="1">The sequence shown here is derived from an EMBL/GenBank/DDBJ whole genome shotgun (WGS) entry which is preliminary data.</text>
</comment>
<dbReference type="Proteomes" id="UP000265520">
    <property type="component" value="Unassembled WGS sequence"/>
</dbReference>
<protein>
    <submittedName>
        <fullName evidence="1">FAR1-related protein</fullName>
    </submittedName>
</protein>
<evidence type="ECO:0000313" key="1">
    <source>
        <dbReference type="EMBL" id="MCI69142.1"/>
    </source>
</evidence>
<sequence length="72" mass="8141">MDSNKCGCVLRKSYGLPCACVIARKIRNKLPIRLDDINIQWKKLVIEYDEGSEGGDEEIDDYSCAAEFEAIK</sequence>
<proteinExistence type="predicted"/>
<dbReference type="AlphaFoldDB" id="A0A392U6Z4"/>
<keyword evidence="2" id="KW-1185">Reference proteome</keyword>
<reference evidence="1 2" key="1">
    <citation type="journal article" date="2018" name="Front. Plant Sci.">
        <title>Red Clover (Trifolium pratense) and Zigzag Clover (T. medium) - A Picture of Genomic Similarities and Differences.</title>
        <authorList>
            <person name="Dluhosova J."/>
            <person name="Istvanek J."/>
            <person name="Nedelnik J."/>
            <person name="Repkova J."/>
        </authorList>
    </citation>
    <scope>NUCLEOTIDE SEQUENCE [LARGE SCALE GENOMIC DNA]</scope>
    <source>
        <strain evidence="2">cv. 10/8</strain>
        <tissue evidence="1">Leaf</tissue>
    </source>
</reference>
<evidence type="ECO:0000313" key="2">
    <source>
        <dbReference type="Proteomes" id="UP000265520"/>
    </source>
</evidence>